<reference evidence="5" key="1">
    <citation type="submission" date="2021-06" db="EMBL/GenBank/DDBJ databases">
        <title>Description of novel taxa of the family Lachnospiraceae.</title>
        <authorList>
            <person name="Chaplin A.V."/>
            <person name="Sokolova S.R."/>
            <person name="Pikina A.P."/>
            <person name="Korzhanova M."/>
            <person name="Belova V."/>
            <person name="Korostin D."/>
            <person name="Efimov B.A."/>
        </authorList>
    </citation>
    <scope>NUCLEOTIDE SEQUENCE</scope>
    <source>
        <strain evidence="5">ASD5720</strain>
    </source>
</reference>
<dbReference type="InterPro" id="IPR023210">
    <property type="entry name" value="NADP_OxRdtase_dom"/>
</dbReference>
<evidence type="ECO:0000313" key="5">
    <source>
        <dbReference type="EMBL" id="MBU9737886.1"/>
    </source>
</evidence>
<dbReference type="Proteomes" id="UP000712157">
    <property type="component" value="Unassembled WGS sequence"/>
</dbReference>
<dbReference type="Pfam" id="PF00248">
    <property type="entry name" value="Aldo_ket_red"/>
    <property type="match status" value="1"/>
</dbReference>
<dbReference type="GO" id="GO:0051596">
    <property type="term" value="P:methylglyoxal catabolic process"/>
    <property type="evidence" value="ECO:0007669"/>
    <property type="project" value="TreeGrafter"/>
</dbReference>
<dbReference type="EMBL" id="JAHQCW010000026">
    <property type="protein sequence ID" value="MBU9737886.1"/>
    <property type="molecule type" value="Genomic_DNA"/>
</dbReference>
<proteinExistence type="inferred from homology"/>
<keyword evidence="3" id="KW-0560">Oxidoreductase</keyword>
<dbReference type="RefSeq" id="WP_238722248.1">
    <property type="nucleotide sequence ID" value="NZ_JAHQCW010000026.1"/>
</dbReference>
<evidence type="ECO:0000256" key="1">
    <source>
        <dbReference type="ARBA" id="ARBA00006515"/>
    </source>
</evidence>
<organism evidence="5 6">
    <name type="scientific">Diplocloster agilis</name>
    <dbReference type="NCBI Taxonomy" id="2850323"/>
    <lineage>
        <taxon>Bacteria</taxon>
        <taxon>Bacillati</taxon>
        <taxon>Bacillota</taxon>
        <taxon>Clostridia</taxon>
        <taxon>Lachnospirales</taxon>
        <taxon>Lachnospiraceae</taxon>
        <taxon>Diplocloster</taxon>
    </lineage>
</organism>
<sequence length="336" mass="38247">MEQIYTADEKRYEKMEYNRCGKSGIKLPVISLGFWHNFGVHNDFDNMRKMCFTAFDEGITHFDLADNYGPYPGSAEENFGRILAKDLKPYRDELIISTKAGYEMWDGPYGNWGSKKHLVAGLDQSLRRMGCDYVDIFYHHRMDKETPLEETMEALNGIVKSGKALYIGVSNYDKEYTEKAIHMLRELKCPFIINQRRYSIFDRTIEEDGVKEFAYENGIGVIVFSPLAQGLLTDKYLHGIPSDSRIAKDPRFLKADSLTKERLCQIGALNEIAKERGQSLAQMALAWTVKDSKICSALIGASSPEQIKENAAGIMNHTFTDEEIRKIDQISRGMGV</sequence>
<evidence type="ECO:0000256" key="2">
    <source>
        <dbReference type="ARBA" id="ARBA00022857"/>
    </source>
</evidence>
<protein>
    <submittedName>
        <fullName evidence="5">Aldo/keto reductase</fullName>
    </submittedName>
</protein>
<keyword evidence="2" id="KW-0521">NADP</keyword>
<name>A0A949K5X0_9FIRM</name>
<gene>
    <name evidence="5" type="ORF">KTH89_15185</name>
</gene>
<dbReference type="PANTHER" id="PTHR43150">
    <property type="entry name" value="HYPERKINETIC, ISOFORM M"/>
    <property type="match status" value="1"/>
</dbReference>
<dbReference type="SUPFAM" id="SSF51430">
    <property type="entry name" value="NAD(P)-linked oxidoreductase"/>
    <property type="match status" value="1"/>
</dbReference>
<feature type="domain" description="NADP-dependent oxidoreductase" evidence="4">
    <location>
        <begin position="30"/>
        <end position="331"/>
    </location>
</feature>
<dbReference type="InterPro" id="IPR036812">
    <property type="entry name" value="NAD(P)_OxRdtase_dom_sf"/>
</dbReference>
<accession>A0A949K5X0</accession>
<dbReference type="Gene3D" id="3.20.20.100">
    <property type="entry name" value="NADP-dependent oxidoreductase domain"/>
    <property type="match status" value="1"/>
</dbReference>
<comment type="similarity">
    <text evidence="1">Belongs to the shaker potassium channel beta subunit family.</text>
</comment>
<keyword evidence="6" id="KW-1185">Reference proteome</keyword>
<comment type="caution">
    <text evidence="5">The sequence shown here is derived from an EMBL/GenBank/DDBJ whole genome shotgun (WGS) entry which is preliminary data.</text>
</comment>
<evidence type="ECO:0000313" key="6">
    <source>
        <dbReference type="Proteomes" id="UP000712157"/>
    </source>
</evidence>
<dbReference type="InterPro" id="IPR005399">
    <property type="entry name" value="K_chnl_volt-dep_bsu_KCNAB-rel"/>
</dbReference>
<evidence type="ECO:0000256" key="3">
    <source>
        <dbReference type="ARBA" id="ARBA00023002"/>
    </source>
</evidence>
<dbReference type="GO" id="GO:0016491">
    <property type="term" value="F:oxidoreductase activity"/>
    <property type="evidence" value="ECO:0007669"/>
    <property type="project" value="UniProtKB-KW"/>
</dbReference>
<dbReference type="AlphaFoldDB" id="A0A949K5X0"/>
<evidence type="ECO:0000259" key="4">
    <source>
        <dbReference type="Pfam" id="PF00248"/>
    </source>
</evidence>
<dbReference type="PANTHER" id="PTHR43150:SF4">
    <property type="entry name" value="L-GLYCERALDEHYDE 3-PHOSPHATE REDUCTASE"/>
    <property type="match status" value="1"/>
</dbReference>